<evidence type="ECO:0000313" key="9">
    <source>
        <dbReference type="EMBL" id="GAK53595.1"/>
    </source>
</evidence>
<dbReference type="HAMAP" id="MF_00412">
    <property type="entry name" value="ProA"/>
    <property type="match status" value="1"/>
</dbReference>
<dbReference type="NCBIfam" id="NF001221">
    <property type="entry name" value="PRK00197.1"/>
    <property type="match status" value="1"/>
</dbReference>
<comment type="subcellular location">
    <subcellularLocation>
        <location evidence="7">Cytoplasm</location>
    </subcellularLocation>
</comment>
<evidence type="ECO:0000256" key="2">
    <source>
        <dbReference type="ARBA" id="ARBA00022605"/>
    </source>
</evidence>
<evidence type="ECO:0000256" key="5">
    <source>
        <dbReference type="ARBA" id="ARBA00023002"/>
    </source>
</evidence>
<dbReference type="InterPro" id="IPR016161">
    <property type="entry name" value="Ald_DH/histidinol_DH"/>
</dbReference>
<keyword evidence="5 7" id="KW-0560">Oxidoreductase</keyword>
<feature type="domain" description="Aldehyde dehydrogenase" evidence="8">
    <location>
        <begin position="3"/>
        <end position="289"/>
    </location>
</feature>
<keyword evidence="3 7" id="KW-0641">Proline biosynthesis</keyword>
<proteinExistence type="inferred from homology"/>
<dbReference type="Gene3D" id="3.40.605.10">
    <property type="entry name" value="Aldehyde Dehydrogenase, Chain A, domain 1"/>
    <property type="match status" value="1"/>
</dbReference>
<keyword evidence="7" id="KW-0963">Cytoplasm</keyword>
<comment type="similarity">
    <text evidence="7">Belongs to the gamma-glutamyl phosphate reductase family.</text>
</comment>
<evidence type="ECO:0000256" key="3">
    <source>
        <dbReference type="ARBA" id="ARBA00022650"/>
    </source>
</evidence>
<dbReference type="EC" id="1.2.1.41" evidence="7"/>
<dbReference type="NCBIfam" id="TIGR00407">
    <property type="entry name" value="proA"/>
    <property type="match status" value="1"/>
</dbReference>
<evidence type="ECO:0000313" key="10">
    <source>
        <dbReference type="Proteomes" id="UP000030700"/>
    </source>
</evidence>
<comment type="pathway">
    <text evidence="1 7">Amino-acid biosynthesis; L-proline biosynthesis; L-glutamate 5-semialdehyde from L-glutamate: step 2/2.</text>
</comment>
<comment type="function">
    <text evidence="7">Catalyzes the NADPH-dependent reduction of L-glutamate 5-phosphate into L-glutamate 5-semialdehyde and phosphate. The product spontaneously undergoes cyclization to form 1-pyrroline-5-carboxylate.</text>
</comment>
<dbReference type="Proteomes" id="UP000030700">
    <property type="component" value="Unassembled WGS sequence"/>
</dbReference>
<dbReference type="UniPathway" id="UPA00098">
    <property type="reaction ID" value="UER00360"/>
</dbReference>
<keyword evidence="4 7" id="KW-0521">NADP</keyword>
<dbReference type="PANTHER" id="PTHR11063">
    <property type="entry name" value="GLUTAMATE SEMIALDEHYDE DEHYDROGENASE"/>
    <property type="match status" value="1"/>
</dbReference>
<evidence type="ECO:0000256" key="1">
    <source>
        <dbReference type="ARBA" id="ARBA00004985"/>
    </source>
</evidence>
<dbReference type="PIRSF" id="PIRSF000151">
    <property type="entry name" value="GPR"/>
    <property type="match status" value="1"/>
</dbReference>
<evidence type="ECO:0000256" key="7">
    <source>
        <dbReference type="HAMAP-Rule" id="MF_00412"/>
    </source>
</evidence>
<dbReference type="EMBL" id="DF820459">
    <property type="protein sequence ID" value="GAK53595.1"/>
    <property type="molecule type" value="Genomic_DNA"/>
</dbReference>
<sequence>MTDLTQMGKAAKAASRQLAACSTERKNAALLAIAEELEAQAADILAQNALDIQDGKAKGLSEAVLDRLLLNEKRLAGLAADTRSVVALRDPVGAEFDSRVMPNGLRLCKRRVPVGVVGVIYEARPNVTIDIATLCLKTGNATILRGGSETLRSNIALVKVIQAALRRVEFPADAVQYLDNPDRALVAQLLRLDHYVDMLIPRGGASLHKLCREQSSIPVITGGMGICHIFVDESADLTRAVDIIENSKTQRPAACNALDTILVHPAVAAELLPKVAERLKRSNVALKADERAFPILQQAGFGDMTTPAVPEDFDQEWLGMTLGVKIVDTLDEAIAHIQDHSLDHTDSILTNDFARATRFVNEINSAAVFVNASTRFNDGGQFGLGAEVAISTQKLHARGPMGLEELTTYKWIGIGDGHIRK</sequence>
<comment type="catalytic activity">
    <reaction evidence="6 7">
        <text>L-glutamate 5-semialdehyde + phosphate + NADP(+) = L-glutamyl 5-phosphate + NADPH + H(+)</text>
        <dbReference type="Rhea" id="RHEA:19541"/>
        <dbReference type="ChEBI" id="CHEBI:15378"/>
        <dbReference type="ChEBI" id="CHEBI:43474"/>
        <dbReference type="ChEBI" id="CHEBI:57783"/>
        <dbReference type="ChEBI" id="CHEBI:58066"/>
        <dbReference type="ChEBI" id="CHEBI:58274"/>
        <dbReference type="ChEBI" id="CHEBI:58349"/>
        <dbReference type="EC" id="1.2.1.41"/>
    </reaction>
</comment>
<name>A0A0S6W4Z9_9BACT</name>
<dbReference type="InterPro" id="IPR015590">
    <property type="entry name" value="Aldehyde_DH_dom"/>
</dbReference>
<dbReference type="Pfam" id="PF00171">
    <property type="entry name" value="Aldedh"/>
    <property type="match status" value="1"/>
</dbReference>
<organism evidence="9">
    <name type="scientific">Candidatus Moduliflexus flocculans</name>
    <dbReference type="NCBI Taxonomy" id="1499966"/>
    <lineage>
        <taxon>Bacteria</taxon>
        <taxon>Candidatus Moduliflexota</taxon>
        <taxon>Candidatus Moduliflexia</taxon>
        <taxon>Candidatus Moduliflexales</taxon>
        <taxon>Candidatus Moduliflexaceae</taxon>
    </lineage>
</organism>
<dbReference type="CDD" id="cd07079">
    <property type="entry name" value="ALDH_F18-19_ProA-GPR"/>
    <property type="match status" value="1"/>
</dbReference>
<dbReference type="GO" id="GO:0004350">
    <property type="term" value="F:glutamate-5-semialdehyde dehydrogenase activity"/>
    <property type="evidence" value="ECO:0007669"/>
    <property type="project" value="UniProtKB-UniRule"/>
</dbReference>
<keyword evidence="2 7" id="KW-0028">Amino-acid biosynthesis</keyword>
<dbReference type="FunFam" id="3.40.309.10:FF:000006">
    <property type="entry name" value="Gamma-glutamyl phosphate reductase"/>
    <property type="match status" value="1"/>
</dbReference>
<reference evidence="9" key="1">
    <citation type="journal article" date="2015" name="PeerJ">
        <title>First genomic representation of candidate bacterial phylum KSB3 points to enhanced environmental sensing as a trigger of wastewater bulking.</title>
        <authorList>
            <person name="Sekiguchi Y."/>
            <person name="Ohashi A."/>
            <person name="Parks D.H."/>
            <person name="Yamauchi T."/>
            <person name="Tyson G.W."/>
            <person name="Hugenholtz P."/>
        </authorList>
    </citation>
    <scope>NUCLEOTIDE SEQUENCE [LARGE SCALE GENOMIC DNA]</scope>
</reference>
<dbReference type="InterPro" id="IPR000965">
    <property type="entry name" value="GPR_dom"/>
</dbReference>
<accession>A0A0S6W4Z9</accession>
<keyword evidence="10" id="KW-1185">Reference proteome</keyword>
<dbReference type="HOGENOM" id="CLU_030231_0_0_0"/>
<dbReference type="STRING" id="1499966.U14_04861"/>
<evidence type="ECO:0000259" key="8">
    <source>
        <dbReference type="Pfam" id="PF00171"/>
    </source>
</evidence>
<evidence type="ECO:0000256" key="4">
    <source>
        <dbReference type="ARBA" id="ARBA00022857"/>
    </source>
</evidence>
<dbReference type="Gene3D" id="3.40.309.10">
    <property type="entry name" value="Aldehyde Dehydrogenase, Chain A, domain 2"/>
    <property type="match status" value="1"/>
</dbReference>
<dbReference type="PANTHER" id="PTHR11063:SF8">
    <property type="entry name" value="DELTA-1-PYRROLINE-5-CARBOXYLATE SYNTHASE"/>
    <property type="match status" value="1"/>
</dbReference>
<gene>
    <name evidence="7" type="primary">proA</name>
    <name evidence="9" type="ORF">U14_04861</name>
</gene>
<dbReference type="GO" id="GO:0005737">
    <property type="term" value="C:cytoplasm"/>
    <property type="evidence" value="ECO:0007669"/>
    <property type="project" value="UniProtKB-SubCell"/>
</dbReference>
<evidence type="ECO:0000256" key="6">
    <source>
        <dbReference type="ARBA" id="ARBA00049024"/>
    </source>
</evidence>
<dbReference type="InterPro" id="IPR016163">
    <property type="entry name" value="Ald_DH_C"/>
</dbReference>
<dbReference type="GO" id="GO:0055129">
    <property type="term" value="P:L-proline biosynthetic process"/>
    <property type="evidence" value="ECO:0007669"/>
    <property type="project" value="UniProtKB-UniRule"/>
</dbReference>
<dbReference type="GO" id="GO:0050661">
    <property type="term" value="F:NADP binding"/>
    <property type="evidence" value="ECO:0007669"/>
    <property type="project" value="InterPro"/>
</dbReference>
<protein>
    <recommendedName>
        <fullName evidence="7">Gamma-glutamyl phosphate reductase</fullName>
        <shortName evidence="7">GPR</shortName>
        <ecNumber evidence="7">1.2.1.41</ecNumber>
    </recommendedName>
    <alternativeName>
        <fullName evidence="7">Glutamate-5-semialdehyde dehydrogenase</fullName>
    </alternativeName>
    <alternativeName>
        <fullName evidence="7">Glutamyl-gamma-semialdehyde dehydrogenase</fullName>
        <shortName evidence="7">GSA dehydrogenase</shortName>
    </alternativeName>
</protein>
<dbReference type="SUPFAM" id="SSF53720">
    <property type="entry name" value="ALDH-like"/>
    <property type="match status" value="1"/>
</dbReference>
<dbReference type="AlphaFoldDB" id="A0A0S6W4Z9"/>
<dbReference type="InterPro" id="IPR016162">
    <property type="entry name" value="Ald_DH_N"/>
</dbReference>
<dbReference type="InterPro" id="IPR012134">
    <property type="entry name" value="Glu-5-SA_DH"/>
</dbReference>